<comment type="caution">
    <text evidence="1">The sequence shown here is derived from an EMBL/GenBank/DDBJ whole genome shotgun (WGS) entry which is preliminary data.</text>
</comment>
<dbReference type="STRING" id="470453.B0680_05130"/>
<evidence type="ECO:0008006" key="3">
    <source>
        <dbReference type="Google" id="ProtNLM"/>
    </source>
</evidence>
<evidence type="ECO:0000313" key="2">
    <source>
        <dbReference type="Proteomes" id="UP000189800"/>
    </source>
</evidence>
<dbReference type="AlphaFoldDB" id="A0A1T0CPB2"/>
<protein>
    <recommendedName>
        <fullName evidence="3">GRAM domain-containing protein</fullName>
    </recommendedName>
</protein>
<dbReference type="EMBL" id="MUYU01000012">
    <property type="protein sequence ID" value="OOS24168.1"/>
    <property type="molecule type" value="Genomic_DNA"/>
</dbReference>
<dbReference type="OrthoDB" id="2085436at2"/>
<accession>A0A1T0CPB2</accession>
<gene>
    <name evidence="1" type="ORF">B0680_05130</name>
</gene>
<reference evidence="1 2" key="1">
    <citation type="submission" date="2017-02" db="EMBL/GenBank/DDBJ databases">
        <title>Draft genome sequence of Moraxella pluranimalium CCUG 54913T type strain.</title>
        <authorList>
            <person name="Salva-Serra F."/>
            <person name="Engstrom-Jakobsson H."/>
            <person name="Thorell K."/>
            <person name="Jaen-Luchoro D."/>
            <person name="Gonzales-Siles L."/>
            <person name="Karlsson R."/>
            <person name="Yazdan S."/>
            <person name="Boulund F."/>
            <person name="Johnning A."/>
            <person name="Engstrand L."/>
            <person name="Kristiansson E."/>
            <person name="Moore E."/>
        </authorList>
    </citation>
    <scope>NUCLEOTIDE SEQUENCE [LARGE SCALE GENOMIC DNA]</scope>
    <source>
        <strain evidence="1 2">CCUG 54913</strain>
    </source>
</reference>
<organism evidence="1 2">
    <name type="scientific">Moraxella pluranimalium</name>
    <dbReference type="NCBI Taxonomy" id="470453"/>
    <lineage>
        <taxon>Bacteria</taxon>
        <taxon>Pseudomonadati</taxon>
        <taxon>Pseudomonadota</taxon>
        <taxon>Gammaproteobacteria</taxon>
        <taxon>Moraxellales</taxon>
        <taxon>Moraxellaceae</taxon>
        <taxon>Moraxella</taxon>
    </lineage>
</organism>
<keyword evidence="2" id="KW-1185">Reference proteome</keyword>
<dbReference type="RefSeq" id="WP_078254021.1">
    <property type="nucleotide sequence ID" value="NZ_MUYU01000012.1"/>
</dbReference>
<dbReference type="InterPro" id="IPR011993">
    <property type="entry name" value="PH-like_dom_sf"/>
</dbReference>
<dbReference type="Proteomes" id="UP000189800">
    <property type="component" value="Unassembled WGS sequence"/>
</dbReference>
<sequence length="97" mass="11134">MSSLIKKFAANMFLNGESLGGFLYVYENGLRFKSHAFNFQKADVWIDILDIQNLENFNTLFFIPNGLKVSCSTSEYDFVVWNRSKVSKLIASLSHKK</sequence>
<evidence type="ECO:0000313" key="1">
    <source>
        <dbReference type="EMBL" id="OOS24168.1"/>
    </source>
</evidence>
<name>A0A1T0CPB2_9GAMM</name>
<dbReference type="Gene3D" id="2.30.29.30">
    <property type="entry name" value="Pleckstrin-homology domain (PH domain)/Phosphotyrosine-binding domain (PTB)"/>
    <property type="match status" value="1"/>
</dbReference>
<proteinExistence type="predicted"/>